<dbReference type="PROSITE" id="PS50893">
    <property type="entry name" value="ABC_TRANSPORTER_2"/>
    <property type="match status" value="1"/>
</dbReference>
<dbReference type="PROSITE" id="PS50929">
    <property type="entry name" value="ABC_TM1F"/>
    <property type="match status" value="1"/>
</dbReference>
<evidence type="ECO:0000259" key="9">
    <source>
        <dbReference type="PROSITE" id="PS50929"/>
    </source>
</evidence>
<dbReference type="EMBL" id="CP016199">
    <property type="protein sequence ID" value="ASS37489.1"/>
    <property type="molecule type" value="Genomic_DNA"/>
</dbReference>
<feature type="transmembrane region" description="Helical" evidence="7">
    <location>
        <begin position="28"/>
        <end position="49"/>
    </location>
</feature>
<protein>
    <submittedName>
        <fullName evidence="10">ABC transporter ATP-binding protein</fullName>
    </submittedName>
</protein>
<evidence type="ECO:0000313" key="10">
    <source>
        <dbReference type="EMBL" id="ASS37489.1"/>
    </source>
</evidence>
<gene>
    <name evidence="10" type="ORF">AXF17_02775</name>
</gene>
<keyword evidence="6 7" id="KW-0472">Membrane</keyword>
<evidence type="ECO:0000256" key="5">
    <source>
        <dbReference type="ARBA" id="ARBA00022989"/>
    </source>
</evidence>
<dbReference type="InterPro" id="IPR036640">
    <property type="entry name" value="ABC1_TM_sf"/>
</dbReference>
<dbReference type="OrthoDB" id="9762778at2"/>
<dbReference type="SUPFAM" id="SSF52540">
    <property type="entry name" value="P-loop containing nucleoside triphosphate hydrolases"/>
    <property type="match status" value="1"/>
</dbReference>
<dbReference type="AlphaFoldDB" id="A0A223ARD6"/>
<keyword evidence="5 7" id="KW-1133">Transmembrane helix</keyword>
<dbReference type="InterPro" id="IPR011527">
    <property type="entry name" value="ABC1_TM_dom"/>
</dbReference>
<dbReference type="GO" id="GO:0005886">
    <property type="term" value="C:plasma membrane"/>
    <property type="evidence" value="ECO:0007669"/>
    <property type="project" value="UniProtKB-SubCell"/>
</dbReference>
<dbReference type="PANTHER" id="PTHR24221">
    <property type="entry name" value="ATP-BINDING CASSETTE SUB-FAMILY B"/>
    <property type="match status" value="1"/>
</dbReference>
<dbReference type="SUPFAM" id="SSF90123">
    <property type="entry name" value="ABC transporter transmembrane region"/>
    <property type="match status" value="1"/>
</dbReference>
<feature type="transmembrane region" description="Helical" evidence="7">
    <location>
        <begin position="243"/>
        <end position="266"/>
    </location>
</feature>
<organism evidence="10 11">
    <name type="scientific">Mogibacterium pumilum</name>
    <dbReference type="NCBI Taxonomy" id="86332"/>
    <lineage>
        <taxon>Bacteria</taxon>
        <taxon>Bacillati</taxon>
        <taxon>Bacillota</taxon>
        <taxon>Clostridia</taxon>
        <taxon>Peptostreptococcales</taxon>
        <taxon>Anaerovoracaceae</taxon>
        <taxon>Mogibacterium</taxon>
    </lineage>
</organism>
<evidence type="ECO:0000256" key="1">
    <source>
        <dbReference type="ARBA" id="ARBA00004651"/>
    </source>
</evidence>
<dbReference type="InterPro" id="IPR003439">
    <property type="entry name" value="ABC_transporter-like_ATP-bd"/>
</dbReference>
<evidence type="ECO:0000256" key="3">
    <source>
        <dbReference type="ARBA" id="ARBA00022741"/>
    </source>
</evidence>
<dbReference type="Proteomes" id="UP000214689">
    <property type="component" value="Chromosome"/>
</dbReference>
<keyword evidence="11" id="KW-1185">Reference proteome</keyword>
<accession>A0A223ARD6</accession>
<dbReference type="InterPro" id="IPR017871">
    <property type="entry name" value="ABC_transporter-like_CS"/>
</dbReference>
<dbReference type="RefSeq" id="WP_094233712.1">
    <property type="nucleotide sequence ID" value="NZ_CP016199.1"/>
</dbReference>
<name>A0A223ARD6_9FIRM</name>
<dbReference type="PROSITE" id="PS00211">
    <property type="entry name" value="ABC_TRANSPORTER_1"/>
    <property type="match status" value="1"/>
</dbReference>
<sequence>MVSYFIKRYAMSEKGAINLKKAIISHTLVNLTKLFAPIIAFIFLFQYIGALKGLKNYNFTPVHYVALIAAMMIVMFLIARWDYVRLYTNVYNESASSRISLAERLKKLPLSYFGKRDLADLAETMMNDMNLYETIFSHAVPQMYSTAISTSIIAFMLIIYNWKLALAALWVIPISILIIFFSKKSQKKIVQSWIDDNRKVFDDLQEKIEQIEQIKSYNLEDRMLIDFFEKLNKSTKQKTKGEVVAGTLTGVATAILKLGIISVAVVGVNMLMSGEVSVLVYIAFLMLTTSIYLPIEGIITFMSMIVMLDAVVGRIKEIKTMPVQEGKNQMNIKSYDIEFKDVHFGYDDYSVINGVSFTAKQGEITALIGPSGSGKTTLAKLAARFWDVDSGKIFIDGEDISEIDPETLLKNFSIVFQDVILFNSSIKDNIRIGRKDASDEEIIRAARIARCYDFIDKLSDGIDTVIGENGQRLSGGERQRISIARAILKDAPIILLDEATASLDVENESLIQEALSELIKDKTIIVIAHRLRTIRNANKIVLLNAGKIEAMGTDGELCESSRYYKNMLEVSNTVQGGHYENGKIEN</sequence>
<feature type="transmembrane region" description="Helical" evidence="7">
    <location>
        <begin position="61"/>
        <end position="79"/>
    </location>
</feature>
<feature type="transmembrane region" description="Helical" evidence="7">
    <location>
        <begin position="278"/>
        <end position="311"/>
    </location>
</feature>
<dbReference type="PANTHER" id="PTHR24221:SF397">
    <property type="entry name" value="ABC TRANSPORTER, ATP-BINDING TRANSMEMBRANE PROTEIN"/>
    <property type="match status" value="1"/>
</dbReference>
<evidence type="ECO:0000256" key="7">
    <source>
        <dbReference type="SAM" id="Phobius"/>
    </source>
</evidence>
<evidence type="ECO:0000313" key="11">
    <source>
        <dbReference type="Proteomes" id="UP000214689"/>
    </source>
</evidence>
<dbReference type="GO" id="GO:0034040">
    <property type="term" value="F:ATPase-coupled lipid transmembrane transporter activity"/>
    <property type="evidence" value="ECO:0007669"/>
    <property type="project" value="TreeGrafter"/>
</dbReference>
<keyword evidence="2 7" id="KW-0812">Transmembrane</keyword>
<keyword evidence="4 10" id="KW-0067">ATP-binding</keyword>
<dbReference type="InterPro" id="IPR003593">
    <property type="entry name" value="AAA+_ATPase"/>
</dbReference>
<dbReference type="Pfam" id="PF00664">
    <property type="entry name" value="ABC_membrane"/>
    <property type="match status" value="1"/>
</dbReference>
<dbReference type="Gene3D" id="1.20.1560.10">
    <property type="entry name" value="ABC transporter type 1, transmembrane domain"/>
    <property type="match status" value="1"/>
</dbReference>
<dbReference type="GO" id="GO:0016887">
    <property type="term" value="F:ATP hydrolysis activity"/>
    <property type="evidence" value="ECO:0007669"/>
    <property type="project" value="InterPro"/>
</dbReference>
<dbReference type="FunFam" id="3.40.50.300:FF:001443">
    <property type="entry name" value="ABC transporter, ATP-binding protein"/>
    <property type="match status" value="1"/>
</dbReference>
<dbReference type="GO" id="GO:0005524">
    <property type="term" value="F:ATP binding"/>
    <property type="evidence" value="ECO:0007669"/>
    <property type="project" value="UniProtKB-KW"/>
</dbReference>
<feature type="domain" description="ABC transmembrane type-1" evidence="9">
    <location>
        <begin position="22"/>
        <end position="307"/>
    </location>
</feature>
<evidence type="ECO:0000256" key="2">
    <source>
        <dbReference type="ARBA" id="ARBA00022692"/>
    </source>
</evidence>
<evidence type="ECO:0000259" key="8">
    <source>
        <dbReference type="PROSITE" id="PS50893"/>
    </source>
</evidence>
<dbReference type="GO" id="GO:0140359">
    <property type="term" value="F:ABC-type transporter activity"/>
    <property type="evidence" value="ECO:0007669"/>
    <property type="project" value="InterPro"/>
</dbReference>
<dbReference type="InterPro" id="IPR039421">
    <property type="entry name" value="Type_1_exporter"/>
</dbReference>
<keyword evidence="3" id="KW-0547">Nucleotide-binding</keyword>
<proteinExistence type="predicted"/>
<dbReference type="SMART" id="SM00382">
    <property type="entry name" value="AAA"/>
    <property type="match status" value="1"/>
</dbReference>
<evidence type="ECO:0000256" key="6">
    <source>
        <dbReference type="ARBA" id="ARBA00023136"/>
    </source>
</evidence>
<reference evidence="11" key="1">
    <citation type="submission" date="2016-05" db="EMBL/GenBank/DDBJ databases">
        <authorList>
            <person name="Holder M.E."/>
            <person name="Ajami N.J."/>
            <person name="Petrosino J.F."/>
        </authorList>
    </citation>
    <scope>NUCLEOTIDE SEQUENCE [LARGE SCALE GENOMIC DNA]</scope>
    <source>
        <strain evidence="11">ATCC 700696</strain>
    </source>
</reference>
<dbReference type="CDD" id="cd07346">
    <property type="entry name" value="ABC_6TM_exporters"/>
    <property type="match status" value="1"/>
</dbReference>
<comment type="subcellular location">
    <subcellularLocation>
        <location evidence="1">Cell membrane</location>
        <topology evidence="1">Multi-pass membrane protein</topology>
    </subcellularLocation>
</comment>
<feature type="transmembrane region" description="Helical" evidence="7">
    <location>
        <begin position="164"/>
        <end position="182"/>
    </location>
</feature>
<feature type="domain" description="ABC transporter" evidence="8">
    <location>
        <begin position="337"/>
        <end position="570"/>
    </location>
</feature>
<dbReference type="Pfam" id="PF00005">
    <property type="entry name" value="ABC_tran"/>
    <property type="match status" value="1"/>
</dbReference>
<dbReference type="InterPro" id="IPR027417">
    <property type="entry name" value="P-loop_NTPase"/>
</dbReference>
<evidence type="ECO:0000256" key="4">
    <source>
        <dbReference type="ARBA" id="ARBA00022840"/>
    </source>
</evidence>
<dbReference type="Gene3D" id="3.40.50.300">
    <property type="entry name" value="P-loop containing nucleotide triphosphate hydrolases"/>
    <property type="match status" value="1"/>
</dbReference>